<dbReference type="InterPro" id="IPR009465">
    <property type="entry name" value="Spondin_N"/>
</dbReference>
<dbReference type="PROSITE" id="PS51019">
    <property type="entry name" value="REELIN"/>
    <property type="match status" value="1"/>
</dbReference>
<name>A0A5E4PVR8_9NEOP</name>
<keyword evidence="3" id="KW-0732">Signal</keyword>
<evidence type="ECO:0000259" key="4">
    <source>
        <dbReference type="PROSITE" id="PS51019"/>
    </source>
</evidence>
<dbReference type="InterPro" id="IPR042307">
    <property type="entry name" value="Reeler_sf"/>
</dbReference>
<gene>
    <name evidence="6" type="ORF">LSINAPIS_LOCUS3105</name>
</gene>
<dbReference type="NCBIfam" id="NF038123">
    <property type="entry name" value="NF038123_dom"/>
    <property type="match status" value="1"/>
</dbReference>
<dbReference type="PANTHER" id="PTHR11311:SF16">
    <property type="entry name" value="SPONDIN-1"/>
    <property type="match status" value="1"/>
</dbReference>
<dbReference type="Proteomes" id="UP000324832">
    <property type="component" value="Unassembled WGS sequence"/>
</dbReference>
<evidence type="ECO:0000313" key="6">
    <source>
        <dbReference type="EMBL" id="VVC90121.1"/>
    </source>
</evidence>
<dbReference type="InterPro" id="IPR038678">
    <property type="entry name" value="Spondin_N_sf"/>
</dbReference>
<dbReference type="InterPro" id="IPR051418">
    <property type="entry name" value="Spondin/Thrombospondin_T1"/>
</dbReference>
<evidence type="ECO:0000313" key="7">
    <source>
        <dbReference type="Proteomes" id="UP000324832"/>
    </source>
</evidence>
<dbReference type="EMBL" id="FZQP02000704">
    <property type="protein sequence ID" value="VVC90121.1"/>
    <property type="molecule type" value="Genomic_DNA"/>
</dbReference>
<evidence type="ECO:0000259" key="5">
    <source>
        <dbReference type="PROSITE" id="PS51020"/>
    </source>
</evidence>
<dbReference type="CDD" id="cd08544">
    <property type="entry name" value="Reeler"/>
    <property type="match status" value="1"/>
</dbReference>
<dbReference type="Pfam" id="PF06468">
    <property type="entry name" value="Spond_N"/>
    <property type="match status" value="1"/>
</dbReference>
<dbReference type="InterPro" id="IPR002861">
    <property type="entry name" value="Reeler_dom"/>
</dbReference>
<dbReference type="PROSITE" id="PS51020">
    <property type="entry name" value="SPONDIN"/>
    <property type="match status" value="1"/>
</dbReference>
<dbReference type="AlphaFoldDB" id="A0A5E4PVR8"/>
<keyword evidence="7" id="KW-1185">Reference proteome</keyword>
<dbReference type="Pfam" id="PF02014">
    <property type="entry name" value="Reeler"/>
    <property type="match status" value="1"/>
</dbReference>
<dbReference type="Gene3D" id="2.60.40.2130">
    <property type="entry name" value="F-spondin domain"/>
    <property type="match status" value="1"/>
</dbReference>
<keyword evidence="2" id="KW-1015">Disulfide bond</keyword>
<evidence type="ECO:0000256" key="2">
    <source>
        <dbReference type="ARBA" id="ARBA00023157"/>
    </source>
</evidence>
<organism evidence="6 7">
    <name type="scientific">Leptidea sinapis</name>
    <dbReference type="NCBI Taxonomy" id="189913"/>
    <lineage>
        <taxon>Eukaryota</taxon>
        <taxon>Metazoa</taxon>
        <taxon>Ecdysozoa</taxon>
        <taxon>Arthropoda</taxon>
        <taxon>Hexapoda</taxon>
        <taxon>Insecta</taxon>
        <taxon>Pterygota</taxon>
        <taxon>Neoptera</taxon>
        <taxon>Endopterygota</taxon>
        <taxon>Lepidoptera</taxon>
        <taxon>Glossata</taxon>
        <taxon>Ditrysia</taxon>
        <taxon>Papilionoidea</taxon>
        <taxon>Pieridae</taxon>
        <taxon>Dismorphiinae</taxon>
        <taxon>Leptidea</taxon>
    </lineage>
</organism>
<feature type="domain" description="Spondin" evidence="5">
    <location>
        <begin position="197"/>
        <end position="391"/>
    </location>
</feature>
<evidence type="ECO:0008006" key="8">
    <source>
        <dbReference type="Google" id="ProtNLM"/>
    </source>
</evidence>
<accession>A0A5E4PVR8</accession>
<reference evidence="6 7" key="1">
    <citation type="submission" date="2017-07" db="EMBL/GenBank/DDBJ databases">
        <authorList>
            <person name="Talla V."/>
            <person name="Backstrom N."/>
        </authorList>
    </citation>
    <scope>NUCLEOTIDE SEQUENCE [LARGE SCALE GENOMIC DNA]</scope>
</reference>
<evidence type="ECO:0000256" key="1">
    <source>
        <dbReference type="ARBA" id="ARBA00022737"/>
    </source>
</evidence>
<feature type="domain" description="Reelin" evidence="4">
    <location>
        <begin position="18"/>
        <end position="197"/>
    </location>
</feature>
<evidence type="ECO:0000256" key="3">
    <source>
        <dbReference type="SAM" id="SignalP"/>
    </source>
</evidence>
<proteinExistence type="predicted"/>
<protein>
    <recommendedName>
        <fullName evidence="8">Spondin domain-containing protein</fullName>
    </recommendedName>
</protein>
<feature type="signal peptide" evidence="3">
    <location>
        <begin position="1"/>
        <end position="28"/>
    </location>
</feature>
<dbReference type="GO" id="GO:0031012">
    <property type="term" value="C:extracellular matrix"/>
    <property type="evidence" value="ECO:0007669"/>
    <property type="project" value="TreeGrafter"/>
</dbReference>
<feature type="chain" id="PRO_5023050862" description="Spondin domain-containing protein" evidence="3">
    <location>
        <begin position="29"/>
        <end position="430"/>
    </location>
</feature>
<dbReference type="GO" id="GO:0007155">
    <property type="term" value="P:cell adhesion"/>
    <property type="evidence" value="ECO:0007669"/>
    <property type="project" value="TreeGrafter"/>
</dbReference>
<dbReference type="PANTHER" id="PTHR11311">
    <property type="entry name" value="SPONDIN"/>
    <property type="match status" value="1"/>
</dbReference>
<keyword evidence="1" id="KW-0677">Repeat</keyword>
<sequence>MHNNTRYKSFVVLNTLIILVSVINTATGQLGRCDQTPTQADVTTPSENNGIYRMSISTKGNDTNIYRPDQTYVLKLTSNNPTRPFRWFMITVEDPDVDNSPQFDHKSVDVGSLKTIDTNRQARYSERCYNSVENTDNSDKYKVEIHWVSPKQNDRKQTVRLRAMVAENSEVWYTGENLTIILEKDNRKPLDSPPYSPTDTCNLCSEARYEVIFNGRWSRMTHPRYYPSRPDDNGYSYMVGASHSYDYILWQPGDKASPGLQKLAEEADISVVEREIINAMSLHNGTRTLIRGKRHYHPDMHAPSHAVFRVDRIHHLFSVLVGMKPSPDWFLGASRFELCTDIGWLEYSEIPLYPWDAGTMDGVSYESPTSMTQPVDTVDRVAVGSFNQESPFYQMNLNELKPFAILQVRRLDVYPLNGVECSNDKGWNVI</sequence>
<dbReference type="Gene3D" id="2.60.40.4060">
    <property type="entry name" value="Reeler domain"/>
    <property type="match status" value="1"/>
</dbReference>